<dbReference type="NCBIfam" id="NF011945">
    <property type="entry name" value="PRK15416.1"/>
    <property type="match status" value="1"/>
</dbReference>
<comment type="similarity">
    <text evidence="4">Belongs to the phosphoglycerate mutase family. Ais subfamily.</text>
</comment>
<dbReference type="InterPro" id="IPR011310">
    <property type="entry name" value="LipoPS_heptP_Pase"/>
</dbReference>
<dbReference type="Gene3D" id="3.40.50.1240">
    <property type="entry name" value="Phosphoglycerate mutase-like"/>
    <property type="match status" value="1"/>
</dbReference>
<evidence type="ECO:0000256" key="4">
    <source>
        <dbReference type="HAMAP-Rule" id="MF_01868"/>
    </source>
</evidence>
<dbReference type="GO" id="GO:0042597">
    <property type="term" value="C:periplasmic space"/>
    <property type="evidence" value="ECO:0007669"/>
    <property type="project" value="UniProtKB-SubCell"/>
</dbReference>
<dbReference type="GO" id="GO:0016791">
    <property type="term" value="F:phosphatase activity"/>
    <property type="evidence" value="ECO:0007669"/>
    <property type="project" value="UniProtKB-UniRule"/>
</dbReference>
<dbReference type="Proteomes" id="UP000003536">
    <property type="component" value="Unassembled WGS sequence"/>
</dbReference>
<reference evidence="5 6" key="1">
    <citation type="journal article" date="2011" name="BMC Genomics">
        <title>Genome sequencing reveals diversification of virulence factor content and possible host adaptation in distinct subpopulations of Salmonella enterica.</title>
        <authorList>
            <person name="den Bakker H.C."/>
            <person name="Moreno Switt A.I."/>
            <person name="Govoni G."/>
            <person name="Cummings C.A."/>
            <person name="Ranieri M.L."/>
            <person name="Degoricija L."/>
            <person name="Hoelzer K."/>
            <person name="Rodriguez-Rivera L.D."/>
            <person name="Brown S."/>
            <person name="Bolchacova E."/>
            <person name="Furtado M.R."/>
            <person name="Wiedmann M."/>
        </authorList>
    </citation>
    <scope>NUCLEOTIDE SEQUENCE [LARGE SCALE GENOMIC DNA]</scope>
    <source>
        <strain evidence="5 6">A4-580</strain>
    </source>
</reference>
<dbReference type="PATRIC" id="fig|913086.3.peg.2896"/>
<dbReference type="UniPathway" id="UPA00451"/>
<dbReference type="HAMAP" id="MF_01868">
    <property type="entry name" value="Ais"/>
    <property type="match status" value="1"/>
</dbReference>
<comment type="function">
    <text evidence="4">Catalyzes the dephosphorylation of heptose(II) of the outer membrane lipopolysaccharide core.</text>
</comment>
<accession>G5SEF5</accession>
<comment type="pathway">
    <text evidence="4">Bacterial outer membrane biogenesis; lipopolysaccharide metabolism.</text>
</comment>
<proteinExistence type="inferred from homology"/>
<comment type="caution">
    <text evidence="5">The sequence shown here is derived from an EMBL/GenBank/DDBJ whole genome shotgun (WGS) entry which is preliminary data.</text>
</comment>
<evidence type="ECO:0000313" key="5">
    <source>
        <dbReference type="EMBL" id="EHD01390.1"/>
    </source>
</evidence>
<name>G5SEF5_SALET</name>
<gene>
    <name evidence="4" type="primary">ais</name>
    <name evidence="5" type="ORF">LTSEWAN_3766</name>
</gene>
<dbReference type="SUPFAM" id="SSF53254">
    <property type="entry name" value="Phosphoglycerate mutase-like"/>
    <property type="match status" value="1"/>
</dbReference>
<dbReference type="CDD" id="cd07040">
    <property type="entry name" value="HP"/>
    <property type="match status" value="1"/>
</dbReference>
<comment type="subcellular location">
    <subcellularLocation>
        <location evidence="4">Periplasm</location>
    </subcellularLocation>
</comment>
<evidence type="ECO:0000256" key="2">
    <source>
        <dbReference type="ARBA" id="ARBA00022764"/>
    </source>
</evidence>
<evidence type="ECO:0000256" key="1">
    <source>
        <dbReference type="ARBA" id="ARBA00022729"/>
    </source>
</evidence>
<keyword evidence="2 4" id="KW-0574">Periplasm</keyword>
<keyword evidence="3 4" id="KW-0378">Hydrolase</keyword>
<keyword evidence="1 4" id="KW-0732">Signal</keyword>
<dbReference type="PIRSF" id="PIRSF011416">
    <property type="entry name" value="Ais-TraG-AfrS"/>
    <property type="match status" value="1"/>
</dbReference>
<evidence type="ECO:0000313" key="6">
    <source>
        <dbReference type="Proteomes" id="UP000003536"/>
    </source>
</evidence>
<dbReference type="AlphaFoldDB" id="G5SEF5"/>
<protein>
    <recommendedName>
        <fullName evidence="4">Lipopolysaccharide core heptose(II)-phosphate phosphatase</fullName>
        <ecNumber evidence="4">3.1.3.-</ecNumber>
    </recommendedName>
</protein>
<dbReference type="GO" id="GO:0008653">
    <property type="term" value="P:lipopolysaccharide metabolic process"/>
    <property type="evidence" value="ECO:0007669"/>
    <property type="project" value="UniProtKB-UniRule"/>
</dbReference>
<dbReference type="InterPro" id="IPR029033">
    <property type="entry name" value="His_PPase_superfam"/>
</dbReference>
<sequence>MLAFTLRFIKNKRYFAILAGALVIIAGLTSQHAWSGNGLPQINGKALAALAKQHPVVVLFRHAERCDRSDNTCLSDSTGITVKGAQDARALGKAFSADIQNYNLYSSNTVRTAPSSRQPGFVRTIQSATWFSAGRSLTVDKKMMDCGSGIYASINTLLKKSQNKNIVIFTHNHCLTYIAKNKRGVKFDPDYLNALVMHAENGKLFLDGEFVPG</sequence>
<organism evidence="5 6">
    <name type="scientific">Salmonella enterica subsp. enterica serovar Wandsworth str. A4-580</name>
    <dbReference type="NCBI Taxonomy" id="913086"/>
    <lineage>
        <taxon>Bacteria</taxon>
        <taxon>Pseudomonadati</taxon>
        <taxon>Pseudomonadota</taxon>
        <taxon>Gammaproteobacteria</taxon>
        <taxon>Enterobacterales</taxon>
        <taxon>Enterobacteriaceae</taxon>
        <taxon>Salmonella</taxon>
    </lineage>
</organism>
<dbReference type="EMBL" id="AFCX01001227">
    <property type="protein sequence ID" value="EHD01390.1"/>
    <property type="molecule type" value="Genomic_DNA"/>
</dbReference>
<evidence type="ECO:0000256" key="3">
    <source>
        <dbReference type="ARBA" id="ARBA00022801"/>
    </source>
</evidence>
<dbReference type="EC" id="3.1.3.-" evidence="4"/>